<evidence type="ECO:0000256" key="3">
    <source>
        <dbReference type="ARBA" id="ARBA00023163"/>
    </source>
</evidence>
<keyword evidence="2 5" id="KW-0238">DNA-binding</keyword>
<accession>A0A1H3SYT3</accession>
<dbReference type="PANTHER" id="PTHR43280:SF32">
    <property type="entry name" value="TRANSCRIPTIONAL REGULATORY PROTEIN"/>
    <property type="match status" value="1"/>
</dbReference>
<keyword evidence="1" id="KW-0805">Transcription regulation</keyword>
<sequence>MIQRFQHPAIASTFILADQEDISSAILFADRHLKFIWNQDEKELSLTVDGLSLTLLQNQILCCTYNQDIQIPNGDNALVVLFFNKEFYCIHTFDQEVSCNGLLFFGSDFTPVIQLDDEETQSLGFLVEVLKKEFKTVDNNQEEMLRILLKRFIILVTRLARKQLLKVSTNPREIDVLRQFNSLVEEHFKTKKNVGEYADLMNRSPKTIANIFTKLSKKSPLQVIHDRVSMEAKRLLLYTDVPIKSIGYELGYEDYAQFSKFFKKTTGTNPQEFRIKNPGLAKTL</sequence>
<keyword evidence="6" id="KW-1185">Reference proteome</keyword>
<dbReference type="Pfam" id="PF12833">
    <property type="entry name" value="HTH_18"/>
    <property type="match status" value="1"/>
</dbReference>
<dbReference type="GO" id="GO:0003677">
    <property type="term" value="F:DNA binding"/>
    <property type="evidence" value="ECO:0007669"/>
    <property type="project" value="UniProtKB-KW"/>
</dbReference>
<protein>
    <submittedName>
        <fullName evidence="5">AraC-type DNA-binding protein</fullName>
    </submittedName>
</protein>
<evidence type="ECO:0000313" key="5">
    <source>
        <dbReference type="EMBL" id="SDZ43283.1"/>
    </source>
</evidence>
<reference evidence="5 6" key="1">
    <citation type="submission" date="2016-10" db="EMBL/GenBank/DDBJ databases">
        <authorList>
            <person name="Varghese N."/>
            <person name="Submissions S."/>
        </authorList>
    </citation>
    <scope>NUCLEOTIDE SEQUENCE [LARGE SCALE GENOMIC DNA]</scope>
    <source>
        <strain evidence="5 6">DSM 17997</strain>
    </source>
</reference>
<dbReference type="SMART" id="SM00342">
    <property type="entry name" value="HTH_ARAC"/>
    <property type="match status" value="1"/>
</dbReference>
<keyword evidence="3" id="KW-0804">Transcription</keyword>
<dbReference type="PROSITE" id="PS01124">
    <property type="entry name" value="HTH_ARAC_FAMILY_2"/>
    <property type="match status" value="1"/>
</dbReference>
<dbReference type="Proteomes" id="UP000199663">
    <property type="component" value="Unassembled WGS sequence"/>
</dbReference>
<gene>
    <name evidence="5" type="ORF">SAMN05444412_11479</name>
</gene>
<dbReference type="PRINTS" id="PR00032">
    <property type="entry name" value="HTHARAC"/>
</dbReference>
<dbReference type="EMBL" id="FNQC01000014">
    <property type="protein sequence ID" value="SDZ43283.1"/>
    <property type="molecule type" value="Genomic_DNA"/>
</dbReference>
<dbReference type="PANTHER" id="PTHR43280">
    <property type="entry name" value="ARAC-FAMILY TRANSCRIPTIONAL REGULATOR"/>
    <property type="match status" value="1"/>
</dbReference>
<dbReference type="InterPro" id="IPR018060">
    <property type="entry name" value="HTH_AraC"/>
</dbReference>
<evidence type="ECO:0000256" key="2">
    <source>
        <dbReference type="ARBA" id="ARBA00023125"/>
    </source>
</evidence>
<dbReference type="InterPro" id="IPR020449">
    <property type="entry name" value="Tscrpt_reg_AraC-type_HTH"/>
</dbReference>
<dbReference type="Gene3D" id="1.10.10.60">
    <property type="entry name" value="Homeodomain-like"/>
    <property type="match status" value="1"/>
</dbReference>
<evidence type="ECO:0000259" key="4">
    <source>
        <dbReference type="PROSITE" id="PS01124"/>
    </source>
</evidence>
<evidence type="ECO:0000313" key="6">
    <source>
        <dbReference type="Proteomes" id="UP000199663"/>
    </source>
</evidence>
<organism evidence="5 6">
    <name type="scientific">Rhodonellum ikkaensis</name>
    <dbReference type="NCBI Taxonomy" id="336829"/>
    <lineage>
        <taxon>Bacteria</taxon>
        <taxon>Pseudomonadati</taxon>
        <taxon>Bacteroidota</taxon>
        <taxon>Cytophagia</taxon>
        <taxon>Cytophagales</taxon>
        <taxon>Cytophagaceae</taxon>
        <taxon>Rhodonellum</taxon>
    </lineage>
</organism>
<evidence type="ECO:0000256" key="1">
    <source>
        <dbReference type="ARBA" id="ARBA00023015"/>
    </source>
</evidence>
<dbReference type="RefSeq" id="WP_019599249.1">
    <property type="nucleotide sequence ID" value="NZ_FNQC01000014.1"/>
</dbReference>
<comment type="caution">
    <text evidence="5">The sequence shown here is derived from an EMBL/GenBank/DDBJ whole genome shotgun (WGS) entry which is preliminary data.</text>
</comment>
<dbReference type="SUPFAM" id="SSF46689">
    <property type="entry name" value="Homeodomain-like"/>
    <property type="match status" value="1"/>
</dbReference>
<feature type="domain" description="HTH araC/xylS-type" evidence="4">
    <location>
        <begin position="178"/>
        <end position="276"/>
    </location>
</feature>
<name>A0A1H3SYT3_9BACT</name>
<dbReference type="InterPro" id="IPR009057">
    <property type="entry name" value="Homeodomain-like_sf"/>
</dbReference>
<proteinExistence type="predicted"/>